<dbReference type="Pfam" id="PF03717">
    <property type="entry name" value="PBP_dimer"/>
    <property type="match status" value="1"/>
</dbReference>
<evidence type="ECO:0000256" key="8">
    <source>
        <dbReference type="ARBA" id="ARBA00022960"/>
    </source>
</evidence>
<evidence type="ECO:0000259" key="16">
    <source>
        <dbReference type="Pfam" id="PF00905"/>
    </source>
</evidence>
<keyword evidence="14" id="KW-0961">Cell wall biogenesis/degradation</keyword>
<dbReference type="Pfam" id="PF00905">
    <property type="entry name" value="Transpeptidase"/>
    <property type="match status" value="1"/>
</dbReference>
<evidence type="ECO:0000256" key="3">
    <source>
        <dbReference type="ARBA" id="ARBA00022519"/>
    </source>
</evidence>
<feature type="domain" description="Penicillin-binding protein transpeptidase" evidence="16">
    <location>
        <begin position="253"/>
        <end position="547"/>
    </location>
</feature>
<feature type="transmembrane region" description="Helical" evidence="15">
    <location>
        <begin position="21"/>
        <end position="40"/>
    </location>
</feature>
<keyword evidence="18" id="KW-0121">Carboxypeptidase</keyword>
<dbReference type="EMBL" id="NSIT01000020">
    <property type="protein sequence ID" value="PJE80356.1"/>
    <property type="molecule type" value="Genomic_DNA"/>
</dbReference>
<dbReference type="HAMAP" id="MF_02080">
    <property type="entry name" value="FtsI_transpept"/>
    <property type="match status" value="1"/>
</dbReference>
<dbReference type="Gene3D" id="3.90.1310.10">
    <property type="entry name" value="Penicillin-binding protein 2a (Domain 2)"/>
    <property type="match status" value="1"/>
</dbReference>
<evidence type="ECO:0000256" key="1">
    <source>
        <dbReference type="ARBA" id="ARBA00004370"/>
    </source>
</evidence>
<keyword evidence="10 15" id="KW-1133">Transmembrane helix</keyword>
<comment type="caution">
    <text evidence="18">The sequence shown here is derived from an EMBL/GenBank/DDBJ whole genome shotgun (WGS) entry which is preliminary data.</text>
</comment>
<dbReference type="GO" id="GO:0008955">
    <property type="term" value="F:peptidoglycan glycosyltransferase activity"/>
    <property type="evidence" value="ECO:0007669"/>
    <property type="project" value="InterPro"/>
</dbReference>
<dbReference type="Gene3D" id="3.40.710.10">
    <property type="entry name" value="DD-peptidase/beta-lactamase superfamily"/>
    <property type="match status" value="1"/>
</dbReference>
<dbReference type="InterPro" id="IPR037532">
    <property type="entry name" value="FtsI_transpept"/>
</dbReference>
<dbReference type="InterPro" id="IPR005311">
    <property type="entry name" value="PBP_dimer"/>
</dbReference>
<evidence type="ECO:0000256" key="11">
    <source>
        <dbReference type="ARBA" id="ARBA00023136"/>
    </source>
</evidence>
<evidence type="ECO:0000256" key="2">
    <source>
        <dbReference type="ARBA" id="ARBA00022475"/>
    </source>
</evidence>
<evidence type="ECO:0000256" key="5">
    <source>
        <dbReference type="ARBA" id="ARBA00022670"/>
    </source>
</evidence>
<evidence type="ECO:0000256" key="6">
    <source>
        <dbReference type="ARBA" id="ARBA00022692"/>
    </source>
</evidence>
<gene>
    <name evidence="18" type="primary">ftsI</name>
    <name evidence="18" type="ORF">CI610_00639</name>
</gene>
<evidence type="ECO:0000259" key="17">
    <source>
        <dbReference type="Pfam" id="PF03717"/>
    </source>
</evidence>
<reference evidence="18" key="1">
    <citation type="journal article" date="2017" name="Appl. Environ. Microbiol.">
        <title>Molecular characterization of an Endozoicomonas-like organism causing infection in king scallop Pecten maximus L.</title>
        <authorList>
            <person name="Cano I."/>
            <person name="van Aerle R."/>
            <person name="Ross S."/>
            <person name="Verner-Jeffreys D.W."/>
            <person name="Paley R.K."/>
            <person name="Rimmer G."/>
            <person name="Ryder D."/>
            <person name="Hooper P."/>
            <person name="Stone D."/>
            <person name="Feist S.W."/>
        </authorList>
    </citation>
    <scope>NUCLEOTIDE SEQUENCE</scope>
</reference>
<dbReference type="InterPro" id="IPR050515">
    <property type="entry name" value="Beta-lactam/transpept"/>
</dbReference>
<dbReference type="InterPro" id="IPR036138">
    <property type="entry name" value="PBP_dimer_sf"/>
</dbReference>
<dbReference type="GO" id="GO:0008658">
    <property type="term" value="F:penicillin binding"/>
    <property type="evidence" value="ECO:0007669"/>
    <property type="project" value="InterPro"/>
</dbReference>
<evidence type="ECO:0000313" key="18">
    <source>
        <dbReference type="EMBL" id="PJE80356.1"/>
    </source>
</evidence>
<protein>
    <submittedName>
        <fullName evidence="18">Peptidoglycan D,D-transpeptidase FtsI</fullName>
        <ecNumber evidence="18">3.4.16.4</ecNumber>
    </submittedName>
</protein>
<keyword evidence="5" id="KW-0645">Protease</keyword>
<dbReference type="GO" id="GO:0000917">
    <property type="term" value="P:division septum assembly"/>
    <property type="evidence" value="ECO:0007669"/>
    <property type="project" value="UniProtKB-KW"/>
</dbReference>
<evidence type="ECO:0000256" key="15">
    <source>
        <dbReference type="SAM" id="Phobius"/>
    </source>
</evidence>
<evidence type="ECO:0000256" key="9">
    <source>
        <dbReference type="ARBA" id="ARBA00022984"/>
    </source>
</evidence>
<dbReference type="PANTHER" id="PTHR30627:SF1">
    <property type="entry name" value="PEPTIDOGLYCAN D,D-TRANSPEPTIDASE FTSI"/>
    <property type="match status" value="1"/>
</dbReference>
<dbReference type="EC" id="3.4.16.4" evidence="18"/>
<keyword evidence="7 18" id="KW-0378">Hydrolase</keyword>
<evidence type="ECO:0000256" key="4">
    <source>
        <dbReference type="ARBA" id="ARBA00022618"/>
    </source>
</evidence>
<dbReference type="GO" id="GO:0006508">
    <property type="term" value="P:proteolysis"/>
    <property type="evidence" value="ECO:0007669"/>
    <property type="project" value="UniProtKB-KW"/>
</dbReference>
<dbReference type="GO" id="GO:0071555">
    <property type="term" value="P:cell wall organization"/>
    <property type="evidence" value="ECO:0007669"/>
    <property type="project" value="UniProtKB-KW"/>
</dbReference>
<evidence type="ECO:0000256" key="12">
    <source>
        <dbReference type="ARBA" id="ARBA00023210"/>
    </source>
</evidence>
<keyword evidence="13" id="KW-0131">Cell cycle</keyword>
<evidence type="ECO:0000256" key="7">
    <source>
        <dbReference type="ARBA" id="ARBA00022801"/>
    </source>
</evidence>
<sequence length="578" mass="64172">MGTSAQRTRKKHQKAVFYRRLIFLRLCFVVASVILGYRILDLQLFNRQFLQNEGDKRSVRYESIPAHRGIIFDRNGKPLSVSTPLVTLWADPGDLYPESSRWQELANALNVDYDWLSERITVNKHKEFVYLKRQMAPEVANKVMALDIPGVHSVEEHRRYYPAGEVASHLVGFVDIDEVGQEGVELAYNRWLSGDEGKVRYLKDRRGRLVKKAELIDSPKVGKELRLSIDLRLQYLAYKALKSAVREHKAKSGSLVMLDSQTGEVLAMVNQPSYNPNSRSGMKPSRMRNRVVTDAIEPGSTLKPFTIAAALESGRYNKNTPINTSPGWMMLGRNEVRDILNYGQLTVTSVLTKSSNIGVTKIAMDIGVDSILDVFTRVGLGQSTGIGFPGENTGYLPFRDQWSRIGVATLSFGYGLTVTPLQLAQAYMVLATGGIMRPVSVIKRDIVPKGHRVLEEQTALDVRNMLATVVQSGSARRAKVAGYKVGGKTGTVRKIENGGYSSDRHMGLFAGIAPLDNPRLVTVVVIDDPADGHYYGGLTAAPVFSKVTASALRMLRIPPDKQDILTVQRTDKRHDDAG</sequence>
<dbReference type="SUPFAM" id="SSF56601">
    <property type="entry name" value="beta-lactamase/transpeptidase-like"/>
    <property type="match status" value="1"/>
</dbReference>
<keyword evidence="9" id="KW-0573">Peptidoglycan synthesis</keyword>
<evidence type="ECO:0000256" key="13">
    <source>
        <dbReference type="ARBA" id="ARBA00023306"/>
    </source>
</evidence>
<feature type="domain" description="Penicillin-binding protein dimerisation" evidence="17">
    <location>
        <begin position="64"/>
        <end position="212"/>
    </location>
</feature>
<dbReference type="GO" id="GO:0009252">
    <property type="term" value="P:peptidoglycan biosynthetic process"/>
    <property type="evidence" value="ECO:0007669"/>
    <property type="project" value="UniProtKB-KW"/>
</dbReference>
<organism evidence="18">
    <name type="scientific">invertebrate metagenome</name>
    <dbReference type="NCBI Taxonomy" id="1711999"/>
    <lineage>
        <taxon>unclassified sequences</taxon>
        <taxon>metagenomes</taxon>
        <taxon>organismal metagenomes</taxon>
    </lineage>
</organism>
<proteinExistence type="inferred from homology"/>
<keyword evidence="12" id="KW-0717">Septation</keyword>
<dbReference type="PANTHER" id="PTHR30627">
    <property type="entry name" value="PEPTIDOGLYCAN D,D-TRANSPEPTIDASE"/>
    <property type="match status" value="1"/>
</dbReference>
<keyword evidence="8" id="KW-0133">Cell shape</keyword>
<dbReference type="Gene3D" id="3.30.450.330">
    <property type="match status" value="1"/>
</dbReference>
<keyword evidence="11 15" id="KW-0472">Membrane</keyword>
<dbReference type="GO" id="GO:0008360">
    <property type="term" value="P:regulation of cell shape"/>
    <property type="evidence" value="ECO:0007669"/>
    <property type="project" value="UniProtKB-KW"/>
</dbReference>
<dbReference type="InterPro" id="IPR001460">
    <property type="entry name" value="PCN-bd_Tpept"/>
</dbReference>
<dbReference type="InterPro" id="IPR012338">
    <property type="entry name" value="Beta-lactam/transpept-like"/>
</dbReference>
<accession>A0A2H9TAT4</accession>
<dbReference type="AlphaFoldDB" id="A0A2H9TAT4"/>
<name>A0A2H9TAT4_9ZZZZ</name>
<evidence type="ECO:0000256" key="10">
    <source>
        <dbReference type="ARBA" id="ARBA00022989"/>
    </source>
</evidence>
<dbReference type="GO" id="GO:0009002">
    <property type="term" value="F:serine-type D-Ala-D-Ala carboxypeptidase activity"/>
    <property type="evidence" value="ECO:0007669"/>
    <property type="project" value="UniProtKB-EC"/>
</dbReference>
<evidence type="ECO:0000256" key="14">
    <source>
        <dbReference type="ARBA" id="ARBA00023316"/>
    </source>
</evidence>
<dbReference type="GO" id="GO:0005886">
    <property type="term" value="C:plasma membrane"/>
    <property type="evidence" value="ECO:0007669"/>
    <property type="project" value="InterPro"/>
</dbReference>
<keyword evidence="6 15" id="KW-0812">Transmembrane</keyword>
<comment type="subcellular location">
    <subcellularLocation>
        <location evidence="1">Membrane</location>
    </subcellularLocation>
</comment>
<keyword evidence="4" id="KW-0132">Cell division</keyword>
<keyword evidence="2" id="KW-1003">Cell membrane</keyword>
<dbReference type="SUPFAM" id="SSF56519">
    <property type="entry name" value="Penicillin binding protein dimerisation domain"/>
    <property type="match status" value="1"/>
</dbReference>
<keyword evidence="3" id="KW-0997">Cell inner membrane</keyword>